<dbReference type="OMA" id="TAYITIC"/>
<dbReference type="AlphaFoldDB" id="A0A067RV95"/>
<evidence type="ECO:0000256" key="3">
    <source>
        <dbReference type="ARBA" id="ARBA00022618"/>
    </source>
</evidence>
<dbReference type="InterPro" id="IPR002110">
    <property type="entry name" value="Ankyrin_rpt"/>
</dbReference>
<evidence type="ECO:0000313" key="8">
    <source>
        <dbReference type="Proteomes" id="UP000027135"/>
    </source>
</evidence>
<dbReference type="SUPFAM" id="SSF48403">
    <property type="entry name" value="Ankyrin repeat"/>
    <property type="match status" value="1"/>
</dbReference>
<comment type="similarity">
    <text evidence="2">Belongs to the ANKLE2 family.</text>
</comment>
<keyword evidence="4" id="KW-0256">Endoplasmic reticulum</keyword>
<dbReference type="InParanoid" id="A0A067RV95"/>
<keyword evidence="3" id="KW-0132">Cell division</keyword>
<dbReference type="Proteomes" id="UP000027135">
    <property type="component" value="Unassembled WGS sequence"/>
</dbReference>
<evidence type="ECO:0000256" key="1">
    <source>
        <dbReference type="ARBA" id="ARBA00004240"/>
    </source>
</evidence>
<dbReference type="GO" id="GO:0051721">
    <property type="term" value="F:protein phosphatase 2A binding"/>
    <property type="evidence" value="ECO:0007669"/>
    <property type="project" value="TreeGrafter"/>
</dbReference>
<comment type="subcellular location">
    <subcellularLocation>
        <location evidence="1">Endoplasmic reticulum</location>
    </subcellularLocation>
</comment>
<protein>
    <submittedName>
        <fullName evidence="7">Ankyrin repeat and LEM domain-containing protein 2</fullName>
    </submittedName>
</protein>
<dbReference type="GO" id="GO:0031468">
    <property type="term" value="P:nuclear membrane reassembly"/>
    <property type="evidence" value="ECO:0007669"/>
    <property type="project" value="UniProtKB-ARBA"/>
</dbReference>
<sequence length="358" mass="40059">MKFTSNKIQNLVAFLWDDQSLGQTVRNEGDEFSKGQDMCPLSTKLCDPGNSEEIYYGVNIPSDAVLESDDTLHVYNDKSEALTIMKKYKEARLKSFKTRQEAMEFAVQAPEIVVPLSVLTENLETSSPVIGEKPSPFRAPKSQDLVWLRKVIECGDAHTFRNTIWDNPRYLVSSGDTPAILQEGSRYNAMHVAAKACDAQICDLILQTVSNVAFIQLLYGDDDAANCQDRARILLDLYLNTPDKALNETPIHFAVKLGAVSVVDVLVSYPQCDRHARNKYGQTPRDVICSRVSSPDESLRQKLSNLLDDMFYVPVLRSEDNSVQPTVGDPFSPACPLVGNKLFLHMYSLCRVLSRNLN</sequence>
<evidence type="ECO:0000256" key="2">
    <source>
        <dbReference type="ARBA" id="ARBA00007597"/>
    </source>
</evidence>
<dbReference type="PANTHER" id="PTHR12349">
    <property type="entry name" value="ANKYRIN REPEAT AND LEM DOMAIN-CONTAINING PROTEIN 2"/>
    <property type="match status" value="1"/>
</dbReference>
<keyword evidence="5" id="KW-0040">ANK repeat</keyword>
<keyword evidence="8" id="KW-1185">Reference proteome</keyword>
<evidence type="ECO:0000256" key="4">
    <source>
        <dbReference type="ARBA" id="ARBA00022824"/>
    </source>
</evidence>
<dbReference type="Gene3D" id="1.25.40.20">
    <property type="entry name" value="Ankyrin repeat-containing domain"/>
    <property type="match status" value="1"/>
</dbReference>
<dbReference type="STRING" id="136037.A0A067RV95"/>
<proteinExistence type="inferred from homology"/>
<dbReference type="InterPro" id="IPR036770">
    <property type="entry name" value="Ankyrin_rpt-contain_sf"/>
</dbReference>
<keyword evidence="6" id="KW-0131">Cell cycle</keyword>
<dbReference type="GO" id="GO:0051301">
    <property type="term" value="P:cell division"/>
    <property type="evidence" value="ECO:0007669"/>
    <property type="project" value="UniProtKB-KW"/>
</dbReference>
<name>A0A067RV95_ZOONE</name>
<dbReference type="FunFam" id="1.25.40.20:FF:000072">
    <property type="entry name" value="Ankyrin repeat and LEM domain containing 2"/>
    <property type="match status" value="1"/>
</dbReference>
<dbReference type="PANTHER" id="PTHR12349:SF4">
    <property type="entry name" value="ANKYRIN REPEAT AND LEM DOMAIN-CONTAINING PROTEIN 2"/>
    <property type="match status" value="1"/>
</dbReference>
<gene>
    <name evidence="7" type="ORF">L798_11382</name>
</gene>
<reference evidence="7 8" key="1">
    <citation type="journal article" date="2014" name="Nat. Commun.">
        <title>Molecular traces of alternative social organization in a termite genome.</title>
        <authorList>
            <person name="Terrapon N."/>
            <person name="Li C."/>
            <person name="Robertson H.M."/>
            <person name="Ji L."/>
            <person name="Meng X."/>
            <person name="Booth W."/>
            <person name="Chen Z."/>
            <person name="Childers C.P."/>
            <person name="Glastad K.M."/>
            <person name="Gokhale K."/>
            <person name="Gowin J."/>
            <person name="Gronenberg W."/>
            <person name="Hermansen R.A."/>
            <person name="Hu H."/>
            <person name="Hunt B.G."/>
            <person name="Huylmans A.K."/>
            <person name="Khalil S.M."/>
            <person name="Mitchell R.D."/>
            <person name="Munoz-Torres M.C."/>
            <person name="Mustard J.A."/>
            <person name="Pan H."/>
            <person name="Reese J.T."/>
            <person name="Scharf M.E."/>
            <person name="Sun F."/>
            <person name="Vogel H."/>
            <person name="Xiao J."/>
            <person name="Yang W."/>
            <person name="Yang Z."/>
            <person name="Yang Z."/>
            <person name="Zhou J."/>
            <person name="Zhu J."/>
            <person name="Brent C.S."/>
            <person name="Elsik C.G."/>
            <person name="Goodisman M.A."/>
            <person name="Liberles D.A."/>
            <person name="Roe R.M."/>
            <person name="Vargo E.L."/>
            <person name="Vilcinskas A."/>
            <person name="Wang J."/>
            <person name="Bornberg-Bauer E."/>
            <person name="Korb J."/>
            <person name="Zhang G."/>
            <person name="Liebig J."/>
        </authorList>
    </citation>
    <scope>NUCLEOTIDE SEQUENCE [LARGE SCALE GENOMIC DNA]</scope>
    <source>
        <tissue evidence="7">Whole organism</tissue>
    </source>
</reference>
<dbReference type="eggNOG" id="ENOG502QQ4Z">
    <property type="taxonomic scope" value="Eukaryota"/>
</dbReference>
<dbReference type="GO" id="GO:0007399">
    <property type="term" value="P:nervous system development"/>
    <property type="evidence" value="ECO:0007669"/>
    <property type="project" value="UniProtKB-ARBA"/>
</dbReference>
<evidence type="ECO:0000313" key="7">
    <source>
        <dbReference type="EMBL" id="KDR23804.1"/>
    </source>
</evidence>
<accession>A0A067RV95</accession>
<dbReference type="Pfam" id="PF00023">
    <property type="entry name" value="Ank"/>
    <property type="match status" value="1"/>
</dbReference>
<organism evidence="7 8">
    <name type="scientific">Zootermopsis nevadensis</name>
    <name type="common">Dampwood termite</name>
    <dbReference type="NCBI Taxonomy" id="136037"/>
    <lineage>
        <taxon>Eukaryota</taxon>
        <taxon>Metazoa</taxon>
        <taxon>Ecdysozoa</taxon>
        <taxon>Arthropoda</taxon>
        <taxon>Hexapoda</taxon>
        <taxon>Insecta</taxon>
        <taxon>Pterygota</taxon>
        <taxon>Neoptera</taxon>
        <taxon>Polyneoptera</taxon>
        <taxon>Dictyoptera</taxon>
        <taxon>Blattodea</taxon>
        <taxon>Blattoidea</taxon>
        <taxon>Termitoidae</taxon>
        <taxon>Termopsidae</taxon>
        <taxon>Zootermopsis</taxon>
    </lineage>
</organism>
<evidence type="ECO:0000256" key="5">
    <source>
        <dbReference type="ARBA" id="ARBA00023043"/>
    </source>
</evidence>
<dbReference type="EMBL" id="KK852444">
    <property type="protein sequence ID" value="KDR23804.1"/>
    <property type="molecule type" value="Genomic_DNA"/>
</dbReference>
<dbReference type="GO" id="GO:0005783">
    <property type="term" value="C:endoplasmic reticulum"/>
    <property type="evidence" value="ECO:0007669"/>
    <property type="project" value="UniProtKB-SubCell"/>
</dbReference>
<evidence type="ECO:0000256" key="6">
    <source>
        <dbReference type="ARBA" id="ARBA00023306"/>
    </source>
</evidence>